<sequence>MAGIFASRLCKKALPFDEKFQGRYGVAPIATLSQATEPELHGVLFCYQLPMRGLFGRMEPLNTSMHQSLWSPIALGTIHGDQELYLASLYRFSRLDQIPILSMVFFWVNKLVETVLVALLRSSKHQR</sequence>
<reference evidence="2 3" key="1">
    <citation type="journal article" date="2018" name="Mol. Ecol.">
        <title>The obligate alkalophilic soda-lake fungus Sodiomyces alkalinus has shifted to a protein diet.</title>
        <authorList>
            <person name="Grum-Grzhimaylo A.A."/>
            <person name="Falkoski D.L."/>
            <person name="van den Heuvel J."/>
            <person name="Valero-Jimenez C.A."/>
            <person name="Min B."/>
            <person name="Choi I.G."/>
            <person name="Lipzen A."/>
            <person name="Daum C.G."/>
            <person name="Aanen D.K."/>
            <person name="Tsang A."/>
            <person name="Henrissat B."/>
            <person name="Bilanenko E.N."/>
            <person name="de Vries R.P."/>
            <person name="van Kan J.A.L."/>
            <person name="Grigoriev I.V."/>
            <person name="Debets A.J.M."/>
        </authorList>
    </citation>
    <scope>NUCLEOTIDE SEQUENCE [LARGE SCALE GENOMIC DNA]</scope>
    <source>
        <strain evidence="2 3">F11</strain>
    </source>
</reference>
<dbReference type="GeneID" id="39575750"/>
<evidence type="ECO:0000256" key="1">
    <source>
        <dbReference type="SAM" id="Phobius"/>
    </source>
</evidence>
<dbReference type="AlphaFoldDB" id="A0A3N2Q7D9"/>
<organism evidence="2 3">
    <name type="scientific">Sodiomyces alkalinus (strain CBS 110278 / VKM F-3762 / F11)</name>
    <name type="common">Alkaliphilic filamentous fungus</name>
    <dbReference type="NCBI Taxonomy" id="1314773"/>
    <lineage>
        <taxon>Eukaryota</taxon>
        <taxon>Fungi</taxon>
        <taxon>Dikarya</taxon>
        <taxon>Ascomycota</taxon>
        <taxon>Pezizomycotina</taxon>
        <taxon>Sordariomycetes</taxon>
        <taxon>Hypocreomycetidae</taxon>
        <taxon>Glomerellales</taxon>
        <taxon>Plectosphaerellaceae</taxon>
        <taxon>Sodiomyces</taxon>
    </lineage>
</organism>
<dbReference type="Proteomes" id="UP000272025">
    <property type="component" value="Unassembled WGS sequence"/>
</dbReference>
<proteinExistence type="predicted"/>
<keyword evidence="1" id="KW-0472">Membrane</keyword>
<accession>A0A3N2Q7D9</accession>
<gene>
    <name evidence="2" type="ORF">SODALDRAFT_21037</name>
</gene>
<keyword evidence="3" id="KW-1185">Reference proteome</keyword>
<keyword evidence="1" id="KW-1133">Transmembrane helix</keyword>
<evidence type="ECO:0000313" key="2">
    <source>
        <dbReference type="EMBL" id="ROT42691.1"/>
    </source>
</evidence>
<protein>
    <submittedName>
        <fullName evidence="2">Uncharacterized protein</fullName>
    </submittedName>
</protein>
<evidence type="ECO:0000313" key="3">
    <source>
        <dbReference type="Proteomes" id="UP000272025"/>
    </source>
</evidence>
<feature type="transmembrane region" description="Helical" evidence="1">
    <location>
        <begin position="98"/>
        <end position="120"/>
    </location>
</feature>
<dbReference type="RefSeq" id="XP_028470497.1">
    <property type="nucleotide sequence ID" value="XM_028607272.1"/>
</dbReference>
<dbReference type="EMBL" id="ML119051">
    <property type="protein sequence ID" value="ROT42691.1"/>
    <property type="molecule type" value="Genomic_DNA"/>
</dbReference>
<keyword evidence="1" id="KW-0812">Transmembrane</keyword>
<name>A0A3N2Q7D9_SODAK</name>